<dbReference type="AlphaFoldDB" id="A0A168CIJ2"/>
<evidence type="ECO:0000256" key="1">
    <source>
        <dbReference type="SAM" id="MobiDB-lite"/>
    </source>
</evidence>
<name>A0A168CIJ2_9HYPO</name>
<keyword evidence="2" id="KW-0732">Signal</keyword>
<feature type="region of interest" description="Disordered" evidence="1">
    <location>
        <begin position="389"/>
        <end position="556"/>
    </location>
</feature>
<protein>
    <submittedName>
        <fullName evidence="3">Uncharacterized protein</fullName>
    </submittedName>
</protein>
<feature type="compositionally biased region" description="Low complexity" evidence="1">
    <location>
        <begin position="528"/>
        <end position="549"/>
    </location>
</feature>
<reference evidence="3 4" key="1">
    <citation type="journal article" date="2016" name="Genome Biol. Evol.">
        <title>Divergent and convergent evolution of fungal pathogenicity.</title>
        <authorList>
            <person name="Shang Y."/>
            <person name="Xiao G."/>
            <person name="Zheng P."/>
            <person name="Cen K."/>
            <person name="Zhan S."/>
            <person name="Wang C."/>
        </authorList>
    </citation>
    <scope>NUCLEOTIDE SEQUENCE [LARGE SCALE GENOMIC DNA]</scope>
    <source>
        <strain evidence="3 4">RCEF 2490</strain>
    </source>
</reference>
<feature type="chain" id="PRO_5007895990" evidence="2">
    <location>
        <begin position="21"/>
        <end position="579"/>
    </location>
</feature>
<accession>A0A168CIJ2</accession>
<feature type="compositionally biased region" description="Low complexity" evidence="1">
    <location>
        <begin position="500"/>
        <end position="513"/>
    </location>
</feature>
<feature type="compositionally biased region" description="Low complexity" evidence="1">
    <location>
        <begin position="408"/>
        <end position="417"/>
    </location>
</feature>
<dbReference type="EMBL" id="AZGY01000007">
    <property type="protein sequence ID" value="KZZ96645.1"/>
    <property type="molecule type" value="Genomic_DNA"/>
</dbReference>
<dbReference type="OrthoDB" id="4939313at2759"/>
<feature type="signal peptide" evidence="2">
    <location>
        <begin position="1"/>
        <end position="20"/>
    </location>
</feature>
<evidence type="ECO:0000256" key="2">
    <source>
        <dbReference type="SAM" id="SignalP"/>
    </source>
</evidence>
<evidence type="ECO:0000313" key="4">
    <source>
        <dbReference type="Proteomes" id="UP000078544"/>
    </source>
</evidence>
<gene>
    <name evidence="3" type="ORF">AAL_03874</name>
</gene>
<comment type="caution">
    <text evidence="3">The sequence shown here is derived from an EMBL/GenBank/DDBJ whole genome shotgun (WGS) entry which is preliminary data.</text>
</comment>
<feature type="compositionally biased region" description="Low complexity" evidence="1">
    <location>
        <begin position="438"/>
        <end position="456"/>
    </location>
</feature>
<keyword evidence="4" id="KW-1185">Reference proteome</keyword>
<feature type="region of interest" description="Disordered" evidence="1">
    <location>
        <begin position="327"/>
        <end position="346"/>
    </location>
</feature>
<dbReference type="Proteomes" id="UP000078544">
    <property type="component" value="Unassembled WGS sequence"/>
</dbReference>
<feature type="compositionally biased region" description="Basic and acidic residues" evidence="1">
    <location>
        <begin position="327"/>
        <end position="338"/>
    </location>
</feature>
<proteinExistence type="predicted"/>
<organism evidence="3 4">
    <name type="scientific">Moelleriella libera RCEF 2490</name>
    <dbReference type="NCBI Taxonomy" id="1081109"/>
    <lineage>
        <taxon>Eukaryota</taxon>
        <taxon>Fungi</taxon>
        <taxon>Dikarya</taxon>
        <taxon>Ascomycota</taxon>
        <taxon>Pezizomycotina</taxon>
        <taxon>Sordariomycetes</taxon>
        <taxon>Hypocreomycetidae</taxon>
        <taxon>Hypocreales</taxon>
        <taxon>Clavicipitaceae</taxon>
        <taxon>Moelleriella</taxon>
    </lineage>
</organism>
<evidence type="ECO:0000313" key="3">
    <source>
        <dbReference type="EMBL" id="KZZ96645.1"/>
    </source>
</evidence>
<sequence>MLANAATIVGALAALQGVAASAVQRRQVLGDKGGDLVNRIEGNKKVLGDQCHPFGTYQLGGSKVIPPCISEQAISLKCEVVTKMSKNATVAARNAYKECLTEQSSSYMDDVMGCLACKASHNFHSKEQDSFWREKYREGIEDFKKDPQPPREMLWAGYIQAAIGRTKCTGKANEQLQGWQCFDKLEPASGVATKNLTVEEYYPNRKPQNVGRFTLEGKEYPEKDVKEVAYQNTTYEKFDSIGITSMTRRELGNGVIETNTTHIEKTELTKHWSAITYVCSFAKPDEFTIVPVISEPVPIKDSKRSVDKAEGDKFPVVVCDKGCAKPVDVKTTHPKAPEPAKPAPKAVANDLKPAFDELKQQKNTDAPNQLSSQTTLKVIEAVEIITRTRKETTSQRVSGGSAPGGAPGAAAPNSPGAPVQPGSVDDEDCNEPPLPPTAGQQPTSSASGAAPTPSAAEGNRERPSSGPGGNTVFKPKKPVPGSRPPVNGIPGGPSSGPGQQGPSSSGPSSPAGPDSKPVKGNENGGSSAGPAGPDAGAPGAGTGPASSAAESCEGNKATARVKMTVCQMPNEDNCKTYYY</sequence>
<feature type="compositionally biased region" description="Gly residues" evidence="1">
    <location>
        <begin position="489"/>
        <end position="499"/>
    </location>
</feature>